<name>A0ACB8X176_9TELE</name>
<evidence type="ECO:0000313" key="1">
    <source>
        <dbReference type="EMBL" id="KAI3374067.1"/>
    </source>
</evidence>
<accession>A0ACB8X176</accession>
<evidence type="ECO:0000313" key="2">
    <source>
        <dbReference type="Proteomes" id="UP000831701"/>
    </source>
</evidence>
<keyword evidence="2" id="KW-1185">Reference proteome</keyword>
<protein>
    <submittedName>
        <fullName evidence="1">Uncharacterized protein</fullName>
    </submittedName>
</protein>
<gene>
    <name evidence="1" type="ORF">L3Q82_022639</name>
</gene>
<organism evidence="1 2">
    <name type="scientific">Scortum barcoo</name>
    <name type="common">barcoo grunter</name>
    <dbReference type="NCBI Taxonomy" id="214431"/>
    <lineage>
        <taxon>Eukaryota</taxon>
        <taxon>Metazoa</taxon>
        <taxon>Chordata</taxon>
        <taxon>Craniata</taxon>
        <taxon>Vertebrata</taxon>
        <taxon>Euteleostomi</taxon>
        <taxon>Actinopterygii</taxon>
        <taxon>Neopterygii</taxon>
        <taxon>Teleostei</taxon>
        <taxon>Neoteleostei</taxon>
        <taxon>Acanthomorphata</taxon>
        <taxon>Eupercaria</taxon>
        <taxon>Centrarchiformes</taxon>
        <taxon>Terapontoidei</taxon>
        <taxon>Terapontidae</taxon>
        <taxon>Scortum</taxon>
    </lineage>
</organism>
<feature type="non-terminal residue" evidence="1">
    <location>
        <position position="1"/>
    </location>
</feature>
<dbReference type="EMBL" id="CM041534">
    <property type="protein sequence ID" value="KAI3374067.1"/>
    <property type="molecule type" value="Genomic_DNA"/>
</dbReference>
<dbReference type="Proteomes" id="UP000831701">
    <property type="component" value="Chromosome 4"/>
</dbReference>
<reference evidence="1" key="1">
    <citation type="submission" date="2022-04" db="EMBL/GenBank/DDBJ databases">
        <title>Jade perch genome.</title>
        <authorList>
            <person name="Chao B."/>
        </authorList>
    </citation>
    <scope>NUCLEOTIDE SEQUENCE</scope>
    <source>
        <strain evidence="1">CB-2022</strain>
    </source>
</reference>
<comment type="caution">
    <text evidence="1">The sequence shown here is derived from an EMBL/GenBank/DDBJ whole genome shotgun (WGS) entry which is preliminary data.</text>
</comment>
<proteinExistence type="predicted"/>
<sequence length="100" mass="11007">DCPSVLWCVYFNMADGSGLEVEGHDLPSNVYLCSGPDGALGHEHAIRQAEAIFRRILPEEDFCPPAPNPEDIIYDGDNTSPTEQEEKNGSGEQENLQTEE</sequence>